<protein>
    <submittedName>
        <fullName evidence="1">Uncharacterized protein</fullName>
    </submittedName>
</protein>
<keyword evidence="2" id="KW-1185">Reference proteome</keyword>
<dbReference type="Proteomes" id="UP000029078">
    <property type="component" value="Unassembled WGS sequence"/>
</dbReference>
<sequence>MIRTNLCPKPAETLDTLDGVTSDWHDFKNGSMTSLQPGQYVASCNVTERSGANAVIQYWDEVNHVKFCDIHDVATGVNVMRLDVQTASDSCHFAVCGCKATDFLVERADTYDTAVGGGFRASSPATRCRAHRSVRRAGDVR</sequence>
<gene>
    <name evidence="1" type="ORF">BRUM_0382</name>
</gene>
<reference evidence="1 2" key="1">
    <citation type="submission" date="2014-03" db="EMBL/GenBank/DDBJ databases">
        <title>Genomics of Bifidobacteria.</title>
        <authorList>
            <person name="Ventura M."/>
            <person name="Milani C."/>
            <person name="Lugli G.A."/>
        </authorList>
    </citation>
    <scope>NUCLEOTIDE SEQUENCE [LARGE SCALE GENOMIC DNA]</scope>
    <source>
        <strain evidence="1 2">LMG 21811</strain>
    </source>
</reference>
<evidence type="ECO:0000313" key="1">
    <source>
        <dbReference type="EMBL" id="KFI90614.1"/>
    </source>
</evidence>
<evidence type="ECO:0000313" key="2">
    <source>
        <dbReference type="Proteomes" id="UP000029078"/>
    </source>
</evidence>
<dbReference type="STRING" id="78346.BRUM_0382"/>
<name>A0A087D514_BIFRU</name>
<accession>A0A087D514</accession>
<dbReference type="EMBL" id="JGZL01000003">
    <property type="protein sequence ID" value="KFI90614.1"/>
    <property type="molecule type" value="Genomic_DNA"/>
</dbReference>
<organism evidence="1 2">
    <name type="scientific">Bifidobacterium ruminantium</name>
    <dbReference type="NCBI Taxonomy" id="78346"/>
    <lineage>
        <taxon>Bacteria</taxon>
        <taxon>Bacillati</taxon>
        <taxon>Actinomycetota</taxon>
        <taxon>Actinomycetes</taxon>
        <taxon>Bifidobacteriales</taxon>
        <taxon>Bifidobacteriaceae</taxon>
        <taxon>Bifidobacterium</taxon>
    </lineage>
</organism>
<proteinExistence type="predicted"/>
<dbReference type="AlphaFoldDB" id="A0A087D514"/>
<comment type="caution">
    <text evidence="1">The sequence shown here is derived from an EMBL/GenBank/DDBJ whole genome shotgun (WGS) entry which is preliminary data.</text>
</comment>